<dbReference type="AlphaFoldDB" id="A0A1Y3B416"/>
<keyword evidence="11" id="KW-1185">Reference proteome</keyword>
<dbReference type="GO" id="GO:0004674">
    <property type="term" value="F:protein serine/threonine kinase activity"/>
    <property type="evidence" value="ECO:0007669"/>
    <property type="project" value="UniProtKB-KW"/>
</dbReference>
<keyword evidence="3" id="KW-0808">Transferase</keyword>
<comment type="caution">
    <text evidence="10">The sequence shown here is derived from an EMBL/GenBank/DDBJ whole genome shotgun (WGS) entry which is preliminary data.</text>
</comment>
<dbReference type="GO" id="GO:0000245">
    <property type="term" value="P:spliceosomal complex assembly"/>
    <property type="evidence" value="ECO:0007669"/>
    <property type="project" value="TreeGrafter"/>
</dbReference>
<dbReference type="Pfam" id="PF00069">
    <property type="entry name" value="Pkinase"/>
    <property type="match status" value="1"/>
</dbReference>
<keyword evidence="4" id="KW-0547">Nucleotide-binding</keyword>
<accession>A0A1Y3B416</accession>
<evidence type="ECO:0000313" key="11">
    <source>
        <dbReference type="Proteomes" id="UP000194236"/>
    </source>
</evidence>
<dbReference type="PROSITE" id="PS50011">
    <property type="entry name" value="PROTEIN_KINASE_DOM"/>
    <property type="match status" value="1"/>
</dbReference>
<evidence type="ECO:0000256" key="1">
    <source>
        <dbReference type="ARBA" id="ARBA00012513"/>
    </source>
</evidence>
<dbReference type="Gene3D" id="1.10.510.10">
    <property type="entry name" value="Transferase(Phosphotransferase) domain 1"/>
    <property type="match status" value="1"/>
</dbReference>
<keyword evidence="6" id="KW-0067">ATP-binding</keyword>
<dbReference type="Proteomes" id="UP000194236">
    <property type="component" value="Unassembled WGS sequence"/>
</dbReference>
<feature type="domain" description="Protein kinase" evidence="9">
    <location>
        <begin position="1"/>
        <end position="157"/>
    </location>
</feature>
<dbReference type="SUPFAM" id="SSF56112">
    <property type="entry name" value="Protein kinase-like (PK-like)"/>
    <property type="match status" value="1"/>
</dbReference>
<protein>
    <recommendedName>
        <fullName evidence="1">non-specific serine/threonine protein kinase</fullName>
        <ecNumber evidence="1">2.7.11.1</ecNumber>
    </recommendedName>
</protein>
<dbReference type="InterPro" id="IPR000719">
    <property type="entry name" value="Prot_kinase_dom"/>
</dbReference>
<evidence type="ECO:0000259" key="9">
    <source>
        <dbReference type="PROSITE" id="PS50011"/>
    </source>
</evidence>
<reference evidence="10 11" key="1">
    <citation type="submission" date="2017-03" db="EMBL/GenBank/DDBJ databases">
        <title>Genome Survey of Euroglyphus maynei.</title>
        <authorList>
            <person name="Arlian L.G."/>
            <person name="Morgan M.S."/>
            <person name="Rider S.D."/>
        </authorList>
    </citation>
    <scope>NUCLEOTIDE SEQUENCE [LARGE SCALE GENOMIC DNA]</scope>
    <source>
        <strain evidence="10">Arlian Lab</strain>
        <tissue evidence="10">Whole body</tissue>
    </source>
</reference>
<dbReference type="SMART" id="SM00220">
    <property type="entry name" value="S_TKc"/>
    <property type="match status" value="1"/>
</dbReference>
<dbReference type="PANTHER" id="PTHR47634">
    <property type="entry name" value="PROTEIN KINASE DOMAIN-CONTAINING PROTEIN-RELATED"/>
    <property type="match status" value="1"/>
</dbReference>
<evidence type="ECO:0000256" key="5">
    <source>
        <dbReference type="ARBA" id="ARBA00022777"/>
    </source>
</evidence>
<evidence type="ECO:0000256" key="6">
    <source>
        <dbReference type="ARBA" id="ARBA00022840"/>
    </source>
</evidence>
<proteinExistence type="predicted"/>
<dbReference type="GO" id="GO:0050684">
    <property type="term" value="P:regulation of mRNA processing"/>
    <property type="evidence" value="ECO:0007669"/>
    <property type="project" value="TreeGrafter"/>
</dbReference>
<dbReference type="InterPro" id="IPR051334">
    <property type="entry name" value="SRPK"/>
</dbReference>
<evidence type="ECO:0000256" key="4">
    <source>
        <dbReference type="ARBA" id="ARBA00022741"/>
    </source>
</evidence>
<dbReference type="EMBL" id="MUJZ01044486">
    <property type="protein sequence ID" value="OTF74947.1"/>
    <property type="molecule type" value="Genomic_DNA"/>
</dbReference>
<dbReference type="PANTHER" id="PTHR47634:SF9">
    <property type="entry name" value="PROTEIN KINASE DOMAIN-CONTAINING PROTEIN-RELATED"/>
    <property type="match status" value="1"/>
</dbReference>
<dbReference type="OrthoDB" id="2649at2759"/>
<dbReference type="InterPro" id="IPR008271">
    <property type="entry name" value="Ser/Thr_kinase_AS"/>
</dbReference>
<feature type="non-terminal residue" evidence="10">
    <location>
        <position position="157"/>
    </location>
</feature>
<evidence type="ECO:0000313" key="10">
    <source>
        <dbReference type="EMBL" id="OTF74947.1"/>
    </source>
</evidence>
<dbReference type="GO" id="GO:0005524">
    <property type="term" value="F:ATP binding"/>
    <property type="evidence" value="ECO:0007669"/>
    <property type="project" value="UniProtKB-KW"/>
</dbReference>
<evidence type="ECO:0000256" key="2">
    <source>
        <dbReference type="ARBA" id="ARBA00022527"/>
    </source>
</evidence>
<sequence>MKERIFVAIKVVKSAGQYTETAHDEITLLMRVRKADPDHNQEIVQMYDSFQINGINGSHVCMVFEVLGCTLLDLIIKSQYNGIPLENVRSIIKQVLRGLHYLHHTCGIIHTDLKPENVLLVGSHEMAQKLAFKALYRIHHNIPLPVSYKSNAPIAQI</sequence>
<keyword evidence="2" id="KW-0723">Serine/threonine-protein kinase</keyword>
<dbReference type="Gene3D" id="3.30.200.20">
    <property type="entry name" value="Phosphorylase Kinase, domain 1"/>
    <property type="match status" value="1"/>
</dbReference>
<keyword evidence="5" id="KW-0418">Kinase</keyword>
<comment type="catalytic activity">
    <reaction evidence="7">
        <text>L-threonyl-[protein] + ATP = O-phospho-L-threonyl-[protein] + ADP + H(+)</text>
        <dbReference type="Rhea" id="RHEA:46608"/>
        <dbReference type="Rhea" id="RHEA-COMP:11060"/>
        <dbReference type="Rhea" id="RHEA-COMP:11605"/>
        <dbReference type="ChEBI" id="CHEBI:15378"/>
        <dbReference type="ChEBI" id="CHEBI:30013"/>
        <dbReference type="ChEBI" id="CHEBI:30616"/>
        <dbReference type="ChEBI" id="CHEBI:61977"/>
        <dbReference type="ChEBI" id="CHEBI:456216"/>
        <dbReference type="EC" id="2.7.11.1"/>
    </reaction>
</comment>
<dbReference type="GO" id="GO:0005634">
    <property type="term" value="C:nucleus"/>
    <property type="evidence" value="ECO:0007669"/>
    <property type="project" value="TreeGrafter"/>
</dbReference>
<dbReference type="InterPro" id="IPR011009">
    <property type="entry name" value="Kinase-like_dom_sf"/>
</dbReference>
<gene>
    <name evidence="10" type="ORF">BLA29_010042</name>
</gene>
<organism evidence="10 11">
    <name type="scientific">Euroglyphus maynei</name>
    <name type="common">Mayne's house dust mite</name>
    <dbReference type="NCBI Taxonomy" id="6958"/>
    <lineage>
        <taxon>Eukaryota</taxon>
        <taxon>Metazoa</taxon>
        <taxon>Ecdysozoa</taxon>
        <taxon>Arthropoda</taxon>
        <taxon>Chelicerata</taxon>
        <taxon>Arachnida</taxon>
        <taxon>Acari</taxon>
        <taxon>Acariformes</taxon>
        <taxon>Sarcoptiformes</taxon>
        <taxon>Astigmata</taxon>
        <taxon>Psoroptidia</taxon>
        <taxon>Analgoidea</taxon>
        <taxon>Pyroglyphidae</taxon>
        <taxon>Pyroglyphinae</taxon>
        <taxon>Euroglyphus</taxon>
    </lineage>
</organism>
<dbReference type="EC" id="2.7.11.1" evidence="1"/>
<comment type="catalytic activity">
    <reaction evidence="8">
        <text>L-seryl-[protein] + ATP = O-phospho-L-seryl-[protein] + ADP + H(+)</text>
        <dbReference type="Rhea" id="RHEA:17989"/>
        <dbReference type="Rhea" id="RHEA-COMP:9863"/>
        <dbReference type="Rhea" id="RHEA-COMP:11604"/>
        <dbReference type="ChEBI" id="CHEBI:15378"/>
        <dbReference type="ChEBI" id="CHEBI:29999"/>
        <dbReference type="ChEBI" id="CHEBI:30616"/>
        <dbReference type="ChEBI" id="CHEBI:83421"/>
        <dbReference type="ChEBI" id="CHEBI:456216"/>
        <dbReference type="EC" id="2.7.11.1"/>
    </reaction>
</comment>
<dbReference type="PROSITE" id="PS00108">
    <property type="entry name" value="PROTEIN_KINASE_ST"/>
    <property type="match status" value="1"/>
</dbReference>
<evidence type="ECO:0000256" key="7">
    <source>
        <dbReference type="ARBA" id="ARBA00047899"/>
    </source>
</evidence>
<dbReference type="GO" id="GO:0005737">
    <property type="term" value="C:cytoplasm"/>
    <property type="evidence" value="ECO:0007669"/>
    <property type="project" value="TreeGrafter"/>
</dbReference>
<evidence type="ECO:0000256" key="3">
    <source>
        <dbReference type="ARBA" id="ARBA00022679"/>
    </source>
</evidence>
<name>A0A1Y3B416_EURMA</name>
<evidence type="ECO:0000256" key="8">
    <source>
        <dbReference type="ARBA" id="ARBA00048679"/>
    </source>
</evidence>